<dbReference type="Proteomes" id="UP001501721">
    <property type="component" value="Unassembled WGS sequence"/>
</dbReference>
<feature type="compositionally biased region" description="Pro residues" evidence="1">
    <location>
        <begin position="41"/>
        <end position="55"/>
    </location>
</feature>
<protein>
    <submittedName>
        <fullName evidence="2">Uncharacterized protein</fullName>
    </submittedName>
</protein>
<evidence type="ECO:0000313" key="3">
    <source>
        <dbReference type="Proteomes" id="UP001501721"/>
    </source>
</evidence>
<evidence type="ECO:0000256" key="1">
    <source>
        <dbReference type="SAM" id="MobiDB-lite"/>
    </source>
</evidence>
<feature type="compositionally biased region" description="Low complexity" evidence="1">
    <location>
        <begin position="24"/>
        <end position="35"/>
    </location>
</feature>
<dbReference type="EMBL" id="BAAATL010000025">
    <property type="protein sequence ID" value="GAA2494791.1"/>
    <property type="molecule type" value="Genomic_DNA"/>
</dbReference>
<reference evidence="3" key="1">
    <citation type="journal article" date="2019" name="Int. J. Syst. Evol. Microbiol.">
        <title>The Global Catalogue of Microorganisms (GCM) 10K type strain sequencing project: providing services to taxonomists for standard genome sequencing and annotation.</title>
        <authorList>
            <consortium name="The Broad Institute Genomics Platform"/>
            <consortium name="The Broad Institute Genome Sequencing Center for Infectious Disease"/>
            <person name="Wu L."/>
            <person name="Ma J."/>
        </authorList>
    </citation>
    <scope>NUCLEOTIDE SEQUENCE [LARGE SCALE GENOMIC DNA]</scope>
    <source>
        <strain evidence="3">JCM 6923</strain>
    </source>
</reference>
<feature type="region of interest" description="Disordered" evidence="1">
    <location>
        <begin position="18"/>
        <end position="55"/>
    </location>
</feature>
<name>A0ABP5ZGG7_9ACTN</name>
<gene>
    <name evidence="2" type="ORF">GCM10010422_47810</name>
</gene>
<proteinExistence type="predicted"/>
<evidence type="ECO:0000313" key="2">
    <source>
        <dbReference type="EMBL" id="GAA2494791.1"/>
    </source>
</evidence>
<keyword evidence="3" id="KW-1185">Reference proteome</keyword>
<dbReference type="RefSeq" id="WP_346074931.1">
    <property type="nucleotide sequence ID" value="NZ_BAAATL010000025.1"/>
</dbReference>
<organism evidence="2 3">
    <name type="scientific">Streptomyces graminearus</name>
    <dbReference type="NCBI Taxonomy" id="284030"/>
    <lineage>
        <taxon>Bacteria</taxon>
        <taxon>Bacillati</taxon>
        <taxon>Actinomycetota</taxon>
        <taxon>Actinomycetes</taxon>
        <taxon>Kitasatosporales</taxon>
        <taxon>Streptomycetaceae</taxon>
        <taxon>Streptomyces</taxon>
    </lineage>
</organism>
<sequence>MDDPQMYRLAALPPLEEAAEAELPDAAAQGGAAAGCRRTPPYAPQDAGPPPRPHG</sequence>
<comment type="caution">
    <text evidence="2">The sequence shown here is derived from an EMBL/GenBank/DDBJ whole genome shotgun (WGS) entry which is preliminary data.</text>
</comment>
<accession>A0ABP5ZGG7</accession>